<evidence type="ECO:0000313" key="3">
    <source>
        <dbReference type="Proteomes" id="UP001370490"/>
    </source>
</evidence>
<dbReference type="EMBL" id="JBAMMX010000009">
    <property type="protein sequence ID" value="KAK6933202.1"/>
    <property type="molecule type" value="Genomic_DNA"/>
</dbReference>
<comment type="caution">
    <text evidence="2">The sequence shown here is derived from an EMBL/GenBank/DDBJ whole genome shotgun (WGS) entry which is preliminary data.</text>
</comment>
<reference evidence="2 3" key="1">
    <citation type="submission" date="2023-12" db="EMBL/GenBank/DDBJ databases">
        <title>A high-quality genome assembly for Dillenia turbinata (Dilleniales).</title>
        <authorList>
            <person name="Chanderbali A."/>
        </authorList>
    </citation>
    <scope>NUCLEOTIDE SEQUENCE [LARGE SCALE GENOMIC DNA]</scope>
    <source>
        <strain evidence="2">LSX21</strain>
        <tissue evidence="2">Leaf</tissue>
    </source>
</reference>
<gene>
    <name evidence="2" type="ORF">RJ641_036096</name>
</gene>
<dbReference type="Proteomes" id="UP001370490">
    <property type="component" value="Unassembled WGS sequence"/>
</dbReference>
<protein>
    <submittedName>
        <fullName evidence="2">Ribonuclease H domain</fullName>
    </submittedName>
</protein>
<name>A0AAN8VPB1_9MAGN</name>
<dbReference type="GO" id="GO:0003676">
    <property type="term" value="F:nucleic acid binding"/>
    <property type="evidence" value="ECO:0007669"/>
    <property type="project" value="InterPro"/>
</dbReference>
<proteinExistence type="predicted"/>
<keyword evidence="3" id="KW-1185">Reference proteome</keyword>
<accession>A0AAN8VPB1</accession>
<sequence>MSPLIYAPSNCSINPVCGNAASPASSSLTAAVVPPLLHYVLKQNNTQSYAYFNTCTLSYGMGKANAGTIFRDNKGRWIHGFWINIGIASPVMVEVWGLREGLKIARKNGSKNIEIETDSAILAKVLSKGVDTNHSMEILVQEFKEDMLEVNASSVKHIFRETNRCTVMLVKFDVAPGVLKLRYPLQRRWS</sequence>
<dbReference type="GO" id="GO:0004523">
    <property type="term" value="F:RNA-DNA hybrid ribonuclease activity"/>
    <property type="evidence" value="ECO:0007669"/>
    <property type="project" value="InterPro"/>
</dbReference>
<dbReference type="InterPro" id="IPR053151">
    <property type="entry name" value="RNase_H-like"/>
</dbReference>
<dbReference type="AlphaFoldDB" id="A0AAN8VPB1"/>
<dbReference type="CDD" id="cd06222">
    <property type="entry name" value="RNase_H_like"/>
    <property type="match status" value="1"/>
</dbReference>
<evidence type="ECO:0000313" key="2">
    <source>
        <dbReference type="EMBL" id="KAK6933202.1"/>
    </source>
</evidence>
<feature type="domain" description="RNase H type-1" evidence="1">
    <location>
        <begin position="58"/>
        <end position="171"/>
    </location>
</feature>
<dbReference type="InterPro" id="IPR012337">
    <property type="entry name" value="RNaseH-like_sf"/>
</dbReference>
<dbReference type="SUPFAM" id="SSF53098">
    <property type="entry name" value="Ribonuclease H-like"/>
    <property type="match status" value="1"/>
</dbReference>
<dbReference type="Pfam" id="PF13456">
    <property type="entry name" value="RVT_3"/>
    <property type="match status" value="1"/>
</dbReference>
<organism evidence="2 3">
    <name type="scientific">Dillenia turbinata</name>
    <dbReference type="NCBI Taxonomy" id="194707"/>
    <lineage>
        <taxon>Eukaryota</taxon>
        <taxon>Viridiplantae</taxon>
        <taxon>Streptophyta</taxon>
        <taxon>Embryophyta</taxon>
        <taxon>Tracheophyta</taxon>
        <taxon>Spermatophyta</taxon>
        <taxon>Magnoliopsida</taxon>
        <taxon>eudicotyledons</taxon>
        <taxon>Gunneridae</taxon>
        <taxon>Pentapetalae</taxon>
        <taxon>Dilleniales</taxon>
        <taxon>Dilleniaceae</taxon>
        <taxon>Dillenia</taxon>
    </lineage>
</organism>
<evidence type="ECO:0000259" key="1">
    <source>
        <dbReference type="Pfam" id="PF13456"/>
    </source>
</evidence>
<dbReference type="InterPro" id="IPR036397">
    <property type="entry name" value="RNaseH_sf"/>
</dbReference>
<dbReference type="PANTHER" id="PTHR47723">
    <property type="entry name" value="OS05G0353850 PROTEIN"/>
    <property type="match status" value="1"/>
</dbReference>
<dbReference type="Gene3D" id="3.30.420.10">
    <property type="entry name" value="Ribonuclease H-like superfamily/Ribonuclease H"/>
    <property type="match status" value="1"/>
</dbReference>
<dbReference type="PANTHER" id="PTHR47723:SF20">
    <property type="entry name" value="RNASE H TYPE-1 DOMAIN-CONTAINING PROTEIN"/>
    <property type="match status" value="1"/>
</dbReference>
<dbReference type="InterPro" id="IPR002156">
    <property type="entry name" value="RNaseH_domain"/>
</dbReference>
<dbReference type="InterPro" id="IPR044730">
    <property type="entry name" value="RNase_H-like_dom_plant"/>
</dbReference>